<name>A0A396GTL7_MEDTR</name>
<dbReference type="Gramene" id="rna50116">
    <property type="protein sequence ID" value="RHN43521.1"/>
    <property type="gene ID" value="gene50116"/>
</dbReference>
<evidence type="ECO:0000313" key="1">
    <source>
        <dbReference type="EMBL" id="RHN43521.1"/>
    </source>
</evidence>
<dbReference type="AlphaFoldDB" id="A0A396GTL7"/>
<sequence>MVVRMSLDLTGYFPTQIFPKRMNLNCPCSDLRVFHFRQKTIRLRDKILWIRVHEIMTCSMKVSFYKTIQIMNGH</sequence>
<gene>
    <name evidence="1" type="ORF">MtrunA17_Chr8g0388821</name>
</gene>
<dbReference type="EMBL" id="PSQE01000008">
    <property type="protein sequence ID" value="RHN43521.1"/>
    <property type="molecule type" value="Genomic_DNA"/>
</dbReference>
<comment type="caution">
    <text evidence="1">The sequence shown here is derived from an EMBL/GenBank/DDBJ whole genome shotgun (WGS) entry which is preliminary data.</text>
</comment>
<protein>
    <submittedName>
        <fullName evidence="1">Uncharacterized protein</fullName>
    </submittedName>
</protein>
<accession>A0A396GTL7</accession>
<reference evidence="2" key="1">
    <citation type="journal article" date="2018" name="Nat. Plants">
        <title>Whole-genome landscape of Medicago truncatula symbiotic genes.</title>
        <authorList>
            <person name="Pecrix Y."/>
            <person name="Staton S.E."/>
            <person name="Sallet E."/>
            <person name="Lelandais-Briere C."/>
            <person name="Moreau S."/>
            <person name="Carrere S."/>
            <person name="Blein T."/>
            <person name="Jardinaud M.F."/>
            <person name="Latrasse D."/>
            <person name="Zouine M."/>
            <person name="Zahm M."/>
            <person name="Kreplak J."/>
            <person name="Mayjonade B."/>
            <person name="Satge C."/>
            <person name="Perez M."/>
            <person name="Cauet S."/>
            <person name="Marande W."/>
            <person name="Chantry-Darmon C."/>
            <person name="Lopez-Roques C."/>
            <person name="Bouchez O."/>
            <person name="Berard A."/>
            <person name="Debelle F."/>
            <person name="Munos S."/>
            <person name="Bendahmane A."/>
            <person name="Berges H."/>
            <person name="Niebel A."/>
            <person name="Buitink J."/>
            <person name="Frugier F."/>
            <person name="Benhamed M."/>
            <person name="Crespi M."/>
            <person name="Gouzy J."/>
            <person name="Gamas P."/>
        </authorList>
    </citation>
    <scope>NUCLEOTIDE SEQUENCE [LARGE SCALE GENOMIC DNA]</scope>
    <source>
        <strain evidence="2">cv. Jemalong A17</strain>
    </source>
</reference>
<dbReference type="Proteomes" id="UP000265566">
    <property type="component" value="Chromosome 8"/>
</dbReference>
<evidence type="ECO:0000313" key="2">
    <source>
        <dbReference type="Proteomes" id="UP000265566"/>
    </source>
</evidence>
<proteinExistence type="predicted"/>
<organism evidence="1 2">
    <name type="scientific">Medicago truncatula</name>
    <name type="common">Barrel medic</name>
    <name type="synonym">Medicago tribuloides</name>
    <dbReference type="NCBI Taxonomy" id="3880"/>
    <lineage>
        <taxon>Eukaryota</taxon>
        <taxon>Viridiplantae</taxon>
        <taxon>Streptophyta</taxon>
        <taxon>Embryophyta</taxon>
        <taxon>Tracheophyta</taxon>
        <taxon>Spermatophyta</taxon>
        <taxon>Magnoliopsida</taxon>
        <taxon>eudicotyledons</taxon>
        <taxon>Gunneridae</taxon>
        <taxon>Pentapetalae</taxon>
        <taxon>rosids</taxon>
        <taxon>fabids</taxon>
        <taxon>Fabales</taxon>
        <taxon>Fabaceae</taxon>
        <taxon>Papilionoideae</taxon>
        <taxon>50 kb inversion clade</taxon>
        <taxon>NPAAA clade</taxon>
        <taxon>Hologalegina</taxon>
        <taxon>IRL clade</taxon>
        <taxon>Trifolieae</taxon>
        <taxon>Medicago</taxon>
    </lineage>
</organism>